<feature type="domain" description="GtrA/DPMS transmembrane" evidence="6">
    <location>
        <begin position="15"/>
        <end position="133"/>
    </location>
</feature>
<proteinExistence type="predicted"/>
<feature type="transmembrane region" description="Helical" evidence="5">
    <location>
        <begin position="149"/>
        <end position="170"/>
    </location>
</feature>
<name>A0A9D9I0M4_9FIRM</name>
<feature type="transmembrane region" description="Helical" evidence="5">
    <location>
        <begin position="305"/>
        <end position="323"/>
    </location>
</feature>
<dbReference type="InterPro" id="IPR018580">
    <property type="entry name" value="Uncharacterised_YfhO"/>
</dbReference>
<evidence type="ECO:0000259" key="6">
    <source>
        <dbReference type="Pfam" id="PF04138"/>
    </source>
</evidence>
<feature type="non-terminal residue" evidence="7">
    <location>
        <position position="693"/>
    </location>
</feature>
<dbReference type="GO" id="GO:0000271">
    <property type="term" value="P:polysaccharide biosynthetic process"/>
    <property type="evidence" value="ECO:0007669"/>
    <property type="project" value="InterPro"/>
</dbReference>
<evidence type="ECO:0000313" key="7">
    <source>
        <dbReference type="EMBL" id="MBO8463627.1"/>
    </source>
</evidence>
<feature type="transmembrane region" description="Helical" evidence="5">
    <location>
        <begin position="243"/>
        <end position="263"/>
    </location>
</feature>
<dbReference type="Pfam" id="PF04138">
    <property type="entry name" value="GtrA_DPMS_TM"/>
    <property type="match status" value="1"/>
</dbReference>
<evidence type="ECO:0000256" key="2">
    <source>
        <dbReference type="ARBA" id="ARBA00022692"/>
    </source>
</evidence>
<feature type="transmembrane region" description="Helical" evidence="5">
    <location>
        <begin position="84"/>
        <end position="104"/>
    </location>
</feature>
<comment type="subcellular location">
    <subcellularLocation>
        <location evidence="1">Membrane</location>
        <topology evidence="1">Multi-pass membrane protein</topology>
    </subcellularLocation>
</comment>
<dbReference type="Pfam" id="PF09586">
    <property type="entry name" value="YfhO"/>
    <property type="match status" value="1"/>
</dbReference>
<dbReference type="PANTHER" id="PTHR38454">
    <property type="entry name" value="INTEGRAL MEMBRANE PROTEIN-RELATED"/>
    <property type="match status" value="1"/>
</dbReference>
<feature type="transmembrane region" description="Helical" evidence="5">
    <location>
        <begin position="501"/>
        <end position="520"/>
    </location>
</feature>
<organism evidence="7 8">
    <name type="scientific">Candidatus Scybalomonas excrementavium</name>
    <dbReference type="NCBI Taxonomy" id="2840943"/>
    <lineage>
        <taxon>Bacteria</taxon>
        <taxon>Bacillati</taxon>
        <taxon>Bacillota</taxon>
        <taxon>Clostridia</taxon>
        <taxon>Lachnospirales</taxon>
        <taxon>Lachnospiraceae</taxon>
        <taxon>Lachnospiraceae incertae sedis</taxon>
        <taxon>Candidatus Scybalomonas</taxon>
    </lineage>
</organism>
<evidence type="ECO:0000256" key="1">
    <source>
        <dbReference type="ARBA" id="ARBA00004141"/>
    </source>
</evidence>
<comment type="caution">
    <text evidence="7">The sequence shown here is derived from an EMBL/GenBank/DDBJ whole genome shotgun (WGS) entry which is preliminary data.</text>
</comment>
<feature type="transmembrane region" description="Helical" evidence="5">
    <location>
        <begin position="283"/>
        <end position="299"/>
    </location>
</feature>
<protein>
    <submittedName>
        <fullName evidence="7">YfhO family protein</fullName>
    </submittedName>
</protein>
<dbReference type="Proteomes" id="UP000823618">
    <property type="component" value="Unassembled WGS sequence"/>
</dbReference>
<feature type="transmembrane region" description="Helical" evidence="5">
    <location>
        <begin position="44"/>
        <end position="64"/>
    </location>
</feature>
<dbReference type="AlphaFoldDB" id="A0A9D9I0M4"/>
<evidence type="ECO:0000313" key="8">
    <source>
        <dbReference type="Proteomes" id="UP000823618"/>
    </source>
</evidence>
<keyword evidence="2 5" id="KW-0812">Transmembrane</keyword>
<feature type="transmembrane region" description="Helical" evidence="5">
    <location>
        <begin position="110"/>
        <end position="128"/>
    </location>
</feature>
<keyword evidence="4 5" id="KW-0472">Membrane</keyword>
<accession>A0A9D9I0M4</accession>
<gene>
    <name evidence="7" type="ORF">IAC13_06830</name>
</gene>
<feature type="transmembrane region" description="Helical" evidence="5">
    <location>
        <begin position="378"/>
        <end position="400"/>
    </location>
</feature>
<reference evidence="7" key="1">
    <citation type="submission" date="2020-10" db="EMBL/GenBank/DDBJ databases">
        <authorList>
            <person name="Gilroy R."/>
        </authorList>
    </citation>
    <scope>NUCLEOTIDE SEQUENCE</scope>
    <source>
        <strain evidence="7">E3-2379</strain>
    </source>
</reference>
<evidence type="ECO:0000256" key="5">
    <source>
        <dbReference type="SAM" id="Phobius"/>
    </source>
</evidence>
<feature type="transmembrane region" description="Helical" evidence="5">
    <location>
        <begin position="330"/>
        <end position="358"/>
    </location>
</feature>
<feature type="transmembrane region" description="Helical" evidence="5">
    <location>
        <begin position="469"/>
        <end position="489"/>
    </location>
</feature>
<evidence type="ECO:0000256" key="4">
    <source>
        <dbReference type="ARBA" id="ARBA00023136"/>
    </source>
</evidence>
<evidence type="ECO:0000256" key="3">
    <source>
        <dbReference type="ARBA" id="ARBA00022989"/>
    </source>
</evidence>
<dbReference type="PANTHER" id="PTHR38454:SF1">
    <property type="entry name" value="INTEGRAL MEMBRANE PROTEIN"/>
    <property type="match status" value="1"/>
</dbReference>
<feature type="transmembrane region" description="Helical" evidence="5">
    <location>
        <begin position="527"/>
        <end position="546"/>
    </location>
</feature>
<dbReference type="GO" id="GO:0016020">
    <property type="term" value="C:membrane"/>
    <property type="evidence" value="ECO:0007669"/>
    <property type="project" value="UniProtKB-SubCell"/>
</dbReference>
<feature type="transmembrane region" description="Helical" evidence="5">
    <location>
        <begin position="204"/>
        <end position="223"/>
    </location>
</feature>
<dbReference type="EMBL" id="JADIML010000186">
    <property type="protein sequence ID" value="MBO8463627.1"/>
    <property type="molecule type" value="Genomic_DNA"/>
</dbReference>
<feature type="transmembrane region" description="Helical" evidence="5">
    <location>
        <begin position="439"/>
        <end position="457"/>
    </location>
</feature>
<feature type="transmembrane region" description="Helical" evidence="5">
    <location>
        <begin position="16"/>
        <end position="38"/>
    </location>
</feature>
<reference evidence="7" key="2">
    <citation type="journal article" date="2021" name="PeerJ">
        <title>Extensive microbial diversity within the chicken gut microbiome revealed by metagenomics and culture.</title>
        <authorList>
            <person name="Gilroy R."/>
            <person name="Ravi A."/>
            <person name="Getino M."/>
            <person name="Pursley I."/>
            <person name="Horton D.L."/>
            <person name="Alikhan N.F."/>
            <person name="Baker D."/>
            <person name="Gharbi K."/>
            <person name="Hall N."/>
            <person name="Watson M."/>
            <person name="Adriaenssens E.M."/>
            <person name="Foster-Nyarko E."/>
            <person name="Jarju S."/>
            <person name="Secka A."/>
            <person name="Antonio M."/>
            <person name="Oren A."/>
            <person name="Chaudhuri R.R."/>
            <person name="La Ragione R."/>
            <person name="Hildebrand F."/>
            <person name="Pallen M.J."/>
        </authorList>
    </citation>
    <scope>NUCLEOTIDE SEQUENCE</scope>
    <source>
        <strain evidence="7">E3-2379</strain>
    </source>
</reference>
<feature type="transmembrane region" description="Helical" evidence="5">
    <location>
        <begin position="584"/>
        <end position="603"/>
    </location>
</feature>
<keyword evidence="3 5" id="KW-1133">Transmembrane helix</keyword>
<sequence>MMETGKRLLEAETVRYIVTGIATTGVNLLVFFLLRSVIGMNLNTSNFIAILLAILFAYVANKCFVFRAKTVSTEQLVQEAMNFFGARLLTMVFEMIGVAFFIEVFRVQEMFSKIAVQVLILVCNYIFSKRFIFNDAKEKNMKWNKRTRFYMLTFLLPFFILLICCMIFEVQPFGDFSLVIIDGLHQYMPFFSAYQEKLQQGQSLFYSFQSGLGINFMALWAYYLASPLNLLIIAFPQKYLNGVVSMLIIIKISLASVTMAIYLKNAAWRVRATYEVVQKDWQILIFAMAYALSSYMLGYSWNVMWLETMIFFPLIILGLEKLIEKKDGRLYCFMLFVSLSCNFYMTFMTCLFLVFYFLLYDHKGIKEFIKRGFSFAGYSLLAGAMAGVILLPTYCSLMLTSSAKMQFPKPELYVSFFDTINSHSIGAKVITNAQGDGGTNLYCGILTILCIWLYAMNRKIKWTTRIKQIIFVLFLLVSFNVNWLNYVWHGFHDQYGIPNRFAYLYIFMCICMAYQVLLWIKNYRPFHIIWSFWITMGIIVLSILFSDAKETWYSYGITAMVALIYTILLCRYTGWKLKGRYMPYLLGSMMILELGFHTIFSYYCTGQVSIRKFFQTTEEMQNAKSIMELDTDWYRAELAKAKMLDEVTWNRLNGVSLFGSTAIGNVVTTMGKLGFYIGVNEYLYRGATPVTNS</sequence>
<feature type="transmembrane region" description="Helical" evidence="5">
    <location>
        <begin position="552"/>
        <end position="572"/>
    </location>
</feature>
<dbReference type="InterPro" id="IPR007267">
    <property type="entry name" value="GtrA_DPMS_TM"/>
</dbReference>